<sequence length="280" mass="31195">MKKRLFNSSFEVLFTAGIVVALALPQLLFAQKHKEVNISIHNNDTTFNGKNLKDMKPAEKQEALTEINKTVKPKGPRLQNLQLSFADLDSSGVRVYTYKRDSVNKGRLPLNLDQFRGDNINGMGNLPDMEFRIADGTHDRQLGALRFNNSPLHIRRMGNTQNFDYNNTDKDGISTHVSYHVTEAFTEAAKKVSGVEKSDLDLQDLTLTPQFSAGKTTLAFTLPAKTAADVQLTDSDGKIIWKEKATTAAFNKSFTWGLNGVFYLVVKQGGKTAVKRIVKE</sequence>
<dbReference type="RefSeq" id="WP_188418412.1">
    <property type="nucleotide sequence ID" value="NZ_BMDO01000012.1"/>
</dbReference>
<accession>A0A917N395</accession>
<evidence type="ECO:0000313" key="1">
    <source>
        <dbReference type="EMBL" id="GGI52294.1"/>
    </source>
</evidence>
<comment type="caution">
    <text evidence="1">The sequence shown here is derived from an EMBL/GenBank/DDBJ whole genome shotgun (WGS) entry which is preliminary data.</text>
</comment>
<proteinExistence type="predicted"/>
<gene>
    <name evidence="1" type="ORF">GCM10011425_35060</name>
</gene>
<protein>
    <recommendedName>
        <fullName evidence="3">T9SS type A sorting domain-containing protein</fullName>
    </recommendedName>
</protein>
<dbReference type="NCBIfam" id="TIGR04183">
    <property type="entry name" value="Por_Secre_tail"/>
    <property type="match status" value="1"/>
</dbReference>
<dbReference type="EMBL" id="BMDO01000012">
    <property type="protein sequence ID" value="GGI52294.1"/>
    <property type="molecule type" value="Genomic_DNA"/>
</dbReference>
<dbReference type="Proteomes" id="UP000662074">
    <property type="component" value="Unassembled WGS sequence"/>
</dbReference>
<reference evidence="1" key="1">
    <citation type="journal article" date="2014" name="Int. J. Syst. Evol. Microbiol.">
        <title>Complete genome sequence of Corynebacterium casei LMG S-19264T (=DSM 44701T), isolated from a smear-ripened cheese.</title>
        <authorList>
            <consortium name="US DOE Joint Genome Institute (JGI-PGF)"/>
            <person name="Walter F."/>
            <person name="Albersmeier A."/>
            <person name="Kalinowski J."/>
            <person name="Ruckert C."/>
        </authorList>
    </citation>
    <scope>NUCLEOTIDE SEQUENCE</scope>
    <source>
        <strain evidence="1">CCM 8711</strain>
    </source>
</reference>
<evidence type="ECO:0008006" key="3">
    <source>
        <dbReference type="Google" id="ProtNLM"/>
    </source>
</evidence>
<dbReference type="AlphaFoldDB" id="A0A917N395"/>
<organism evidence="1 2">
    <name type="scientific">Mucilaginibacter galii</name>
    <dbReference type="NCBI Taxonomy" id="2005073"/>
    <lineage>
        <taxon>Bacteria</taxon>
        <taxon>Pseudomonadati</taxon>
        <taxon>Bacteroidota</taxon>
        <taxon>Sphingobacteriia</taxon>
        <taxon>Sphingobacteriales</taxon>
        <taxon>Sphingobacteriaceae</taxon>
        <taxon>Mucilaginibacter</taxon>
    </lineage>
</organism>
<evidence type="ECO:0000313" key="2">
    <source>
        <dbReference type="Proteomes" id="UP000662074"/>
    </source>
</evidence>
<dbReference type="InterPro" id="IPR026444">
    <property type="entry name" value="Secre_tail"/>
</dbReference>
<reference evidence="1" key="2">
    <citation type="submission" date="2020-09" db="EMBL/GenBank/DDBJ databases">
        <authorList>
            <person name="Sun Q."/>
            <person name="Sedlacek I."/>
        </authorList>
    </citation>
    <scope>NUCLEOTIDE SEQUENCE</scope>
    <source>
        <strain evidence="1">CCM 8711</strain>
    </source>
</reference>
<keyword evidence="2" id="KW-1185">Reference proteome</keyword>
<name>A0A917N395_9SPHI</name>